<proteinExistence type="predicted"/>
<protein>
    <submittedName>
        <fullName evidence="4 5">Uncharacterized protein LOC103711651 isoform X1</fullName>
    </submittedName>
</protein>
<dbReference type="Proteomes" id="UP000228380">
    <property type="component" value="Chromosome 5"/>
</dbReference>
<feature type="compositionally biased region" description="Basic and acidic residues" evidence="1">
    <location>
        <begin position="214"/>
        <end position="230"/>
    </location>
</feature>
<dbReference type="GeneID" id="103711651"/>
<feature type="compositionally biased region" description="Polar residues" evidence="1">
    <location>
        <begin position="808"/>
        <end position="825"/>
    </location>
</feature>
<dbReference type="CDD" id="cd20405">
    <property type="entry name" value="Tudor_Agenet_AtDUF_rpt1_3"/>
    <property type="match status" value="1"/>
</dbReference>
<evidence type="ECO:0000313" key="3">
    <source>
        <dbReference type="Proteomes" id="UP000228380"/>
    </source>
</evidence>
<feature type="region of interest" description="Disordered" evidence="1">
    <location>
        <begin position="2014"/>
        <end position="2070"/>
    </location>
</feature>
<feature type="region of interest" description="Disordered" evidence="1">
    <location>
        <begin position="1639"/>
        <end position="1680"/>
    </location>
</feature>
<feature type="compositionally biased region" description="Basic and acidic residues" evidence="1">
    <location>
        <begin position="745"/>
        <end position="760"/>
    </location>
</feature>
<feature type="compositionally biased region" description="Basic and acidic residues" evidence="1">
    <location>
        <begin position="194"/>
        <end position="204"/>
    </location>
</feature>
<feature type="compositionally biased region" description="Polar residues" evidence="1">
    <location>
        <begin position="1314"/>
        <end position="1327"/>
    </location>
</feature>
<feature type="compositionally biased region" description="Basic and acidic residues" evidence="1">
    <location>
        <begin position="1651"/>
        <end position="1660"/>
    </location>
</feature>
<feature type="compositionally biased region" description="Basic and acidic residues" evidence="1">
    <location>
        <begin position="1916"/>
        <end position="1925"/>
    </location>
</feature>
<dbReference type="PANTHER" id="PTHR48429">
    <property type="entry name" value="AGENET DOMAIN-CONTAINING PROTEIN"/>
    <property type="match status" value="1"/>
</dbReference>
<dbReference type="CDD" id="cd20403">
    <property type="entry name" value="Tudor_Agenet_FMRP-like_rpt2"/>
    <property type="match status" value="1"/>
</dbReference>
<dbReference type="InterPro" id="IPR014002">
    <property type="entry name" value="Agenet_dom_plant"/>
</dbReference>
<dbReference type="InterPro" id="IPR055274">
    <property type="entry name" value="SWO1"/>
</dbReference>
<dbReference type="InterPro" id="IPR008395">
    <property type="entry name" value="Agenet-like_dom"/>
</dbReference>
<keyword evidence="3" id="KW-1185">Reference proteome</keyword>
<evidence type="ECO:0000313" key="5">
    <source>
        <dbReference type="RefSeq" id="XP_038982486.1"/>
    </source>
</evidence>
<feature type="region of interest" description="Disordered" evidence="1">
    <location>
        <begin position="806"/>
        <end position="841"/>
    </location>
</feature>
<feature type="compositionally biased region" description="Polar residues" evidence="1">
    <location>
        <begin position="964"/>
        <end position="990"/>
    </location>
</feature>
<feature type="compositionally biased region" description="Polar residues" evidence="1">
    <location>
        <begin position="1906"/>
        <end position="1915"/>
    </location>
</feature>
<feature type="compositionally biased region" description="Low complexity" evidence="1">
    <location>
        <begin position="1009"/>
        <end position="1022"/>
    </location>
</feature>
<evidence type="ECO:0000313" key="4">
    <source>
        <dbReference type="RefSeq" id="XP_008796114.2"/>
    </source>
</evidence>
<dbReference type="PANTHER" id="PTHR48429:SF1">
    <property type="entry name" value="AGENET DOMAIN-CONTAINING PROTEIN"/>
    <property type="match status" value="1"/>
</dbReference>
<evidence type="ECO:0000259" key="2">
    <source>
        <dbReference type="SMART" id="SM00743"/>
    </source>
</evidence>
<feature type="region of interest" description="Disordered" evidence="1">
    <location>
        <begin position="2110"/>
        <end position="2177"/>
    </location>
</feature>
<gene>
    <name evidence="4 5" type="primary">LOC103711651</name>
</gene>
<feature type="region of interest" description="Disordered" evidence="1">
    <location>
        <begin position="147"/>
        <end position="231"/>
    </location>
</feature>
<reference evidence="3" key="1">
    <citation type="journal article" date="2019" name="Nat. Commun.">
        <title>Genome-wide association mapping of date palm fruit traits.</title>
        <authorList>
            <person name="Hazzouri K.M."/>
            <person name="Gros-Balthazard M."/>
            <person name="Flowers J.M."/>
            <person name="Copetti D."/>
            <person name="Lemansour A."/>
            <person name="Lebrun M."/>
            <person name="Masmoudi K."/>
            <person name="Ferrand S."/>
            <person name="Dhar M.I."/>
            <person name="Fresquez Z.A."/>
            <person name="Rosas U."/>
            <person name="Zhang J."/>
            <person name="Talag J."/>
            <person name="Lee S."/>
            <person name="Kudrna D."/>
            <person name="Powell R.F."/>
            <person name="Leitch I.J."/>
            <person name="Krueger R.R."/>
            <person name="Wing R.A."/>
            <person name="Amiri K.M.A."/>
            <person name="Purugganan M.D."/>
        </authorList>
    </citation>
    <scope>NUCLEOTIDE SEQUENCE [LARGE SCALE GENOMIC DNA]</scope>
    <source>
        <strain evidence="3">cv. Khalas</strain>
    </source>
</reference>
<accession>A0A8B7CC59</accession>
<feature type="region of interest" description="Disordered" evidence="1">
    <location>
        <begin position="247"/>
        <end position="277"/>
    </location>
</feature>
<feature type="compositionally biased region" description="Low complexity" evidence="1">
    <location>
        <begin position="2110"/>
        <end position="2122"/>
    </location>
</feature>
<feature type="region of interest" description="Disordered" evidence="1">
    <location>
        <begin position="1895"/>
        <end position="1925"/>
    </location>
</feature>
<feature type="domain" description="Agenet" evidence="2">
    <location>
        <begin position="1796"/>
        <end position="1859"/>
    </location>
</feature>
<dbReference type="RefSeq" id="XP_008796114.2">
    <property type="nucleotide sequence ID" value="XM_008797892.4"/>
</dbReference>
<reference evidence="4 5" key="2">
    <citation type="submission" date="2025-04" db="UniProtKB">
        <authorList>
            <consortium name="RefSeq"/>
        </authorList>
    </citation>
    <scope>IDENTIFICATION</scope>
    <source>
        <tissue evidence="4 5">Young leaves</tissue>
    </source>
</reference>
<feature type="compositionally biased region" description="Polar residues" evidence="1">
    <location>
        <begin position="1665"/>
        <end position="1676"/>
    </location>
</feature>
<dbReference type="OrthoDB" id="433924at2759"/>
<feature type="domain" description="Agenet" evidence="2">
    <location>
        <begin position="1705"/>
        <end position="1764"/>
    </location>
</feature>
<feature type="compositionally biased region" description="Basic and acidic residues" evidence="1">
    <location>
        <begin position="2016"/>
        <end position="2030"/>
    </location>
</feature>
<feature type="compositionally biased region" description="Polar residues" evidence="1">
    <location>
        <begin position="535"/>
        <end position="544"/>
    </location>
</feature>
<feature type="region of interest" description="Disordered" evidence="1">
    <location>
        <begin position="721"/>
        <end position="775"/>
    </location>
</feature>
<feature type="compositionally biased region" description="Basic and acidic residues" evidence="1">
    <location>
        <begin position="894"/>
        <end position="912"/>
    </location>
</feature>
<feature type="region of interest" description="Disordered" evidence="1">
    <location>
        <begin position="501"/>
        <end position="554"/>
    </location>
</feature>
<dbReference type="SMART" id="SM00743">
    <property type="entry name" value="Agenet"/>
    <property type="match status" value="2"/>
</dbReference>
<organism evidence="3 4">
    <name type="scientific">Phoenix dactylifera</name>
    <name type="common">Date palm</name>
    <dbReference type="NCBI Taxonomy" id="42345"/>
    <lineage>
        <taxon>Eukaryota</taxon>
        <taxon>Viridiplantae</taxon>
        <taxon>Streptophyta</taxon>
        <taxon>Embryophyta</taxon>
        <taxon>Tracheophyta</taxon>
        <taxon>Spermatophyta</taxon>
        <taxon>Magnoliopsida</taxon>
        <taxon>Liliopsida</taxon>
        <taxon>Arecaceae</taxon>
        <taxon>Coryphoideae</taxon>
        <taxon>Phoeniceae</taxon>
        <taxon>Phoenix</taxon>
    </lineage>
</organism>
<name>A0A8B7CC59_PHODC</name>
<feature type="region of interest" description="Disordered" evidence="1">
    <location>
        <begin position="854"/>
        <end position="912"/>
    </location>
</feature>
<sequence>MDYDDNDFQSQNFQLVGEDSSKFPPSLRSFALPKFDFDEHLQVHLRFDSLVEPEVLLGIQSQENNWIKDFSPGSSAIEFGSSAAESCCISRRNNVWSEATSSESVEMLLKAVGEDEIVNNKAVIEEADMHDQLNGIDDQMDPLIRQDDSQNPFMGDIVCPDPTPLADKSNNILSGSDKDAFRGVPQVEGMSQTSKDEKSEKDTDIGSSDEQFNSDEKVVPEQHSADKTSDEVINEFFETVKNDDSLDNAFMRKSTPDDHGCAPSGDTKTSSECRNTEDDPAAVSIDISGMGAGKLKNQSFSEQIMEENKEVGMLEKSEGPRPDNLQKAYNHIKCRDGKVDDQHSEGRALNNDFCRIKDSSCLDPSMGSLVYLNEGCNVSAFSENSDGLLEAIAYQGKALNRDSETGDKVVANINEKSSLEVEGDRETERHSVEVSNENMEKVSHMTEASKNVSHNETKFLSKDDDFHVSTMPIINTNITHFGEEKELASFKEVIEEKQNLEGQLSDKNNNDSHNSKPIVIEKSVEDEDLRDTAEKSSVTLNASEDASLKESPLPALQHDAEVQVLSSTHDKSIEMKKPGTLDAESNVDDVIAQDISVIGKEYTALSAGSCGASSNTDTSNVTEKMEEASFTDQNAGMATDGSSVIKLIQDESVADPATVGVASTSLNNSAVLHQSCSEDALAVDVVVGQKVAAVSPLPASECFHSDENDVKILVSVTKSNKDSKVSSEPTTVADAVLDGSSPRKRLLDDSAETTKNHEKQPVPLHPSARECSPGICQNEQQNSEANLTPGGNCDKQNLVGEIICDASNGHTNRSPQSTMPRSNAESRLLEPGSGIQSSFETSCGSPTVISCTEHSQDGVGCQEGGKGVLERTGASSDDLPHISSDTIMGAGKVKSSDRDSKEGTTSEEDRSFTFEVGSLAELSEKTTANNWKPFSSMHSFELPQVSKENSQGGLKESEERSPHRTTTNTTGEVKSKQISGRGTGKVSTSKRTTKETPSPKKAKGRERNTCSTSPTSDTTISSNMQLEEMRQIPNVEGSSMKASCSLTVQTSILPDLNTSVSSAALFHQPFTDLQQVQLRAQIFVYGSLIQGIPPDEACMLSAFGGTDGGRSVWEGVWRAATERFQNQKLPLNIFETPIHSRSGIRVTEQATKSSPLQSKSLSTPACQSGIKVVPSTIVNSTMSLPPPPWSISSHDALASNVQRGTRLDFNQAIPPLHSFQSSQLRQYTGNTTPLFSLSPRPGSWVVSSQSSTLDASSQYSATPVAETIQVTPLRDSSTPRASNMQLVYPNTLLPTQAPMSVSATSVVQVESQNKSAISTTKNASTAQKSRKRKKGSALEELGPMFLVSQPQTEPASATAVSMHLPTSGGFPLSPAHGGLASASSYITSPPPFQIVGSGNAEQRVIISEETCSRIEQSKLQAEAAVAHAAAAIRHSQEIWSQLAIQKKSGLVSEVEEKLVSAAVAAAAAASVAKVAAEAAKVASEAALQAKMVADEALSFAKTGHPGQNSETDLDVGKDLARLTPVSILKGKDKINESSSIISAAREAARRRVEAASAATKQAENLDAIFKAAELAAEAVSQAGMIIAMGDPLPFTISDLVEAGPEGYWKVQHTAIEIHTKTNGVHQEENLGIDVPGDHDISVNKSTKQSPGHREIQKTTDEEGITSRSEQATQSEENNIELGITSVTVPTDRLERDSVASNLKGTSIQKGTLVEVVADEDGLRGVWFSARVLDVKDGKAFICYNDLLPAEGSGQLTEWIPLESGKDKVPRIRVAHPITAVKSEGTRKRRREAVGNYAWAVGDRVDAWIRDGWWEGIVAEKSPGDETKLTIQFPGMPLEAGGDASNVRAWNLRPSLIWKDGQWILWSRVRERNTVEPYEGDTHYEKRQKLGRLEGKINSGIDGRGVGSTSTDMSSADSRKPEDSRSLNLSAKDKIFSVGKNVRESNSDALRVKRTGLQKEGSRVVFGVPKPGKKRKFMEVSKHYTADKTEKASEGNDSIKFAKYLMPQASRLWRSTSKVDAKGKRGSDSKRRGLKSVKSQNVQARGTVERENSSLTTVHASNGGESGLGSLPNVKASFTNEENNIGRKNLLEAGPLSTSLGTADTTAVESSVMPMPGVPSSKVKSSTAVEAEGVKGKVTHATDKSTRIEVKGSENPAKTVPDAIEPRRSNRRIQPTSRLLEGLQSSLIISKIPSVSQDRGARAQHRGASSSRGLFYMSSRRRSDA</sequence>
<dbReference type="RefSeq" id="XP_038982486.1">
    <property type="nucleotide sequence ID" value="XM_039126558.1"/>
</dbReference>
<feature type="region of interest" description="Disordered" evidence="1">
    <location>
        <begin position="2190"/>
        <end position="2224"/>
    </location>
</feature>
<feature type="region of interest" description="Disordered" evidence="1">
    <location>
        <begin position="942"/>
        <end position="1025"/>
    </location>
</feature>
<feature type="compositionally biased region" description="Basic and acidic residues" evidence="1">
    <location>
        <begin position="2131"/>
        <end position="2151"/>
    </location>
</feature>
<feature type="region of interest" description="Disordered" evidence="1">
    <location>
        <begin position="1314"/>
        <end position="1338"/>
    </location>
</feature>
<dbReference type="Pfam" id="PF05641">
    <property type="entry name" value="Agenet"/>
    <property type="match status" value="1"/>
</dbReference>
<evidence type="ECO:0000256" key="1">
    <source>
        <dbReference type="SAM" id="MobiDB-lite"/>
    </source>
</evidence>